<feature type="compositionally biased region" description="Polar residues" evidence="1">
    <location>
        <begin position="249"/>
        <end position="274"/>
    </location>
</feature>
<feature type="compositionally biased region" description="Polar residues" evidence="1">
    <location>
        <begin position="109"/>
        <end position="121"/>
    </location>
</feature>
<feature type="compositionally biased region" description="Low complexity" evidence="1">
    <location>
        <begin position="57"/>
        <end position="72"/>
    </location>
</feature>
<evidence type="ECO:0000256" key="1">
    <source>
        <dbReference type="SAM" id="MobiDB-lite"/>
    </source>
</evidence>
<reference evidence="2" key="1">
    <citation type="journal article" date="2020" name="Nature">
        <title>Giant virus diversity and host interactions through global metagenomics.</title>
        <authorList>
            <person name="Schulz F."/>
            <person name="Roux S."/>
            <person name="Paez-Espino D."/>
            <person name="Jungbluth S."/>
            <person name="Walsh D.A."/>
            <person name="Denef V.J."/>
            <person name="McMahon K.D."/>
            <person name="Konstantinidis K.T."/>
            <person name="Eloe-Fadrosh E.A."/>
            <person name="Kyrpides N.C."/>
            <person name="Woyke T."/>
        </authorList>
    </citation>
    <scope>NUCLEOTIDE SEQUENCE</scope>
    <source>
        <strain evidence="2">GVMAG-S-3300013014-104</strain>
    </source>
</reference>
<feature type="compositionally biased region" description="Polar residues" evidence="1">
    <location>
        <begin position="73"/>
        <end position="87"/>
    </location>
</feature>
<protein>
    <submittedName>
        <fullName evidence="2">Uncharacterized protein</fullName>
    </submittedName>
</protein>
<organism evidence="2">
    <name type="scientific">viral metagenome</name>
    <dbReference type="NCBI Taxonomy" id="1070528"/>
    <lineage>
        <taxon>unclassified sequences</taxon>
        <taxon>metagenomes</taxon>
        <taxon>organismal metagenomes</taxon>
    </lineage>
</organism>
<feature type="region of interest" description="Disordered" evidence="1">
    <location>
        <begin position="246"/>
        <end position="274"/>
    </location>
</feature>
<dbReference type="AlphaFoldDB" id="A0A6C0KN02"/>
<evidence type="ECO:0000313" key="2">
    <source>
        <dbReference type="EMBL" id="QHU19392.1"/>
    </source>
</evidence>
<dbReference type="EMBL" id="MN740949">
    <property type="protein sequence ID" value="QHU19392.1"/>
    <property type="molecule type" value="Genomic_DNA"/>
</dbReference>
<feature type="region of interest" description="Disordered" evidence="1">
    <location>
        <begin position="56"/>
        <end position="87"/>
    </location>
</feature>
<name>A0A6C0KN02_9ZZZZ</name>
<proteinExistence type="predicted"/>
<accession>A0A6C0KN02</accession>
<feature type="region of interest" description="Disordered" evidence="1">
    <location>
        <begin position="109"/>
        <end position="159"/>
    </location>
</feature>
<sequence>MTGKLLIFFVILLLGLILFSILGGSKFYNGIKEVFSDSQSFTAPNGSNAVITKDSNGQSVSVVTDSSGSTQTYYQSDTKQNNMGSSIMFTGPDGSTGLLSADSSGVTNFMTKDNNGNQITFTSDNSSNNNSSNNNSSNNNSNNNNSSNNNSSTNYDNYNHYDGSSYPSIFYGPNGGTARIIQTPSNNTIVITNKNGTTDIYYINNDTNTNMNVQNYYGPNGGSAKIITLKDGSKAVEITLPNGSKLVYKSNNKDSQTSQDSTINQYSPDSNTTGSDYNNAFANINPYSSNTITGPGGNTYSTYDSSAYMNSLPQGIPKSMILPGQEDLYILKSQVVPPVCPKCPDPIVQCPDNNDVTKCPPCPPCSRCPEPAFDCKKVPNYNAFNPDYMPVPVLNSFSSFGM</sequence>
<feature type="compositionally biased region" description="Low complexity" evidence="1">
    <location>
        <begin position="122"/>
        <end position="158"/>
    </location>
</feature>